<comment type="caution">
    <text evidence="2">The sequence shown here is derived from an EMBL/GenBank/DDBJ whole genome shotgun (WGS) entry which is preliminary data.</text>
</comment>
<protein>
    <submittedName>
        <fullName evidence="2">Uncharacterized protein</fullName>
    </submittedName>
</protein>
<organism evidence="2 3">
    <name type="scientific">Lupinus luteus</name>
    <name type="common">European yellow lupine</name>
    <dbReference type="NCBI Taxonomy" id="3873"/>
    <lineage>
        <taxon>Eukaryota</taxon>
        <taxon>Viridiplantae</taxon>
        <taxon>Streptophyta</taxon>
        <taxon>Embryophyta</taxon>
        <taxon>Tracheophyta</taxon>
        <taxon>Spermatophyta</taxon>
        <taxon>Magnoliopsida</taxon>
        <taxon>eudicotyledons</taxon>
        <taxon>Gunneridae</taxon>
        <taxon>Pentapetalae</taxon>
        <taxon>rosids</taxon>
        <taxon>fabids</taxon>
        <taxon>Fabales</taxon>
        <taxon>Fabaceae</taxon>
        <taxon>Papilionoideae</taxon>
        <taxon>50 kb inversion clade</taxon>
        <taxon>genistoids sensu lato</taxon>
        <taxon>core genistoids</taxon>
        <taxon>Genisteae</taxon>
        <taxon>Lupinus</taxon>
    </lineage>
</organism>
<evidence type="ECO:0000313" key="2">
    <source>
        <dbReference type="EMBL" id="CAL0322464.1"/>
    </source>
</evidence>
<reference evidence="2 3" key="1">
    <citation type="submission" date="2024-03" db="EMBL/GenBank/DDBJ databases">
        <authorList>
            <person name="Martinez-Hernandez J."/>
        </authorList>
    </citation>
    <scope>NUCLEOTIDE SEQUENCE [LARGE SCALE GENOMIC DNA]</scope>
</reference>
<dbReference type="PANTHER" id="PTHR31860">
    <property type="entry name" value="HEAT-INDUCIBLE TRANSCRIPTION REPRESSOR (DUF639)-RELATED"/>
    <property type="match status" value="1"/>
</dbReference>
<proteinExistence type="predicted"/>
<sequence>MYEGIYEEIEAERFKEAIVGGDPYRMMYNLQENNHKKLEEYKIRNPSSSDKPTSTNSSSSPSSSSPPSSPKLIPQLSPLAKSVLSSYSKILETSPQELQHAFDSELPMAVKELLTYARNLLELSSFKALRKLSSSPHYLNDKLFRRLTFLISCLRGKHPTFTVKK</sequence>
<dbReference type="AlphaFoldDB" id="A0AAV1XN30"/>
<accession>A0AAV1XN30</accession>
<name>A0AAV1XN30_LUPLU</name>
<dbReference type="Proteomes" id="UP001497480">
    <property type="component" value="Unassembled WGS sequence"/>
</dbReference>
<feature type="compositionally biased region" description="Low complexity" evidence="1">
    <location>
        <begin position="45"/>
        <end position="66"/>
    </location>
</feature>
<evidence type="ECO:0000313" key="3">
    <source>
        <dbReference type="Proteomes" id="UP001497480"/>
    </source>
</evidence>
<feature type="region of interest" description="Disordered" evidence="1">
    <location>
        <begin position="37"/>
        <end position="72"/>
    </location>
</feature>
<dbReference type="EMBL" id="CAXHTB010000016">
    <property type="protein sequence ID" value="CAL0322464.1"/>
    <property type="molecule type" value="Genomic_DNA"/>
</dbReference>
<keyword evidence="3" id="KW-1185">Reference proteome</keyword>
<dbReference type="PANTHER" id="PTHR31860:SF4">
    <property type="entry name" value="OS02G0637800 PROTEIN"/>
    <property type="match status" value="1"/>
</dbReference>
<evidence type="ECO:0000256" key="1">
    <source>
        <dbReference type="SAM" id="MobiDB-lite"/>
    </source>
</evidence>
<gene>
    <name evidence="2" type="ORF">LLUT_LOCUS23524</name>
</gene>